<protein>
    <submittedName>
        <fullName evidence="1">Three-Cys-motif partner protein TcmP</fullName>
    </submittedName>
</protein>
<dbReference type="Proteomes" id="UP001629274">
    <property type="component" value="Unassembled WGS sequence"/>
</dbReference>
<sequence>MKNTESEKPVYDPVDGLPVMKVGAWSELKHIALSRYVDSARGARARWGYTSFIDLFCGPGRVINRETKEMLDGGVLTAWKMSARGQGPFSQVFIGDLDGDAVDACERRLVAANAPVRSFVGSAIQTVDTVMAELPHGLHFAYLDPFSIEQLDFELIRKLSSQRHIDILIHFSVMDVQRNIGGDFKLSSSRLDAAAPGWRDALKLDVLPKREHVGAYLEYWESLVVELARMQVSANKPLFVNANRGPLYRLIHLSRHELPQKLWNDAALPKSTQQRLPF</sequence>
<keyword evidence="2" id="KW-1185">Reference proteome</keyword>
<evidence type="ECO:0000313" key="2">
    <source>
        <dbReference type="Proteomes" id="UP001629274"/>
    </source>
</evidence>
<accession>A0ABW9BGU7</accession>
<proteinExistence type="predicted"/>
<evidence type="ECO:0000313" key="1">
    <source>
        <dbReference type="EMBL" id="MFM0239831.1"/>
    </source>
</evidence>
<organism evidence="1 2">
    <name type="scientific">Paraburkholderia phytofirmans</name>
    <dbReference type="NCBI Taxonomy" id="261302"/>
    <lineage>
        <taxon>Bacteria</taxon>
        <taxon>Pseudomonadati</taxon>
        <taxon>Pseudomonadota</taxon>
        <taxon>Betaproteobacteria</taxon>
        <taxon>Burkholderiales</taxon>
        <taxon>Burkholderiaceae</taxon>
        <taxon>Paraburkholderia</taxon>
    </lineage>
</organism>
<dbReference type="InterPro" id="IPR031009">
    <property type="entry name" value="Tcm_partner"/>
</dbReference>
<dbReference type="NCBIfam" id="TIGR04474">
    <property type="entry name" value="tcm_partner"/>
    <property type="match status" value="1"/>
</dbReference>
<comment type="caution">
    <text evidence="1">The sequence shown here is derived from an EMBL/GenBank/DDBJ whole genome shotgun (WGS) entry which is preliminary data.</text>
</comment>
<dbReference type="RefSeq" id="WP_238535600.1">
    <property type="nucleotide sequence ID" value="NZ_JAQQCK010000006.1"/>
</dbReference>
<reference evidence="1 2" key="1">
    <citation type="journal article" date="2024" name="Chem. Sci.">
        <title>Discovery of megapolipeptins by genome mining of a Burkholderiales bacteria collection.</title>
        <authorList>
            <person name="Paulo B.S."/>
            <person name="Recchia M.J.J."/>
            <person name="Lee S."/>
            <person name="Fergusson C.H."/>
            <person name="Romanowski S.B."/>
            <person name="Hernandez A."/>
            <person name="Krull N."/>
            <person name="Liu D.Y."/>
            <person name="Cavanagh H."/>
            <person name="Bos A."/>
            <person name="Gray C.A."/>
            <person name="Murphy B.T."/>
            <person name="Linington R.G."/>
            <person name="Eustaquio A.S."/>
        </authorList>
    </citation>
    <scope>NUCLEOTIDE SEQUENCE [LARGE SCALE GENOMIC DNA]</scope>
    <source>
        <strain evidence="1 2">RL17-351-BIE-A</strain>
    </source>
</reference>
<gene>
    <name evidence="1" type="primary">tcmP</name>
    <name evidence="1" type="ORF">PQR03_17030</name>
</gene>
<dbReference type="EMBL" id="JAQQDR010000006">
    <property type="protein sequence ID" value="MFM0239831.1"/>
    <property type="molecule type" value="Genomic_DNA"/>
</dbReference>
<name>A0ABW9BGU7_9BURK</name>